<evidence type="ECO:0000313" key="2">
    <source>
        <dbReference type="Proteomes" id="UP001239111"/>
    </source>
</evidence>
<accession>A0ACC2NXQ2</accession>
<dbReference type="EMBL" id="CM056742">
    <property type="protein sequence ID" value="KAJ8675854.1"/>
    <property type="molecule type" value="Genomic_DNA"/>
</dbReference>
<comment type="caution">
    <text evidence="1">The sequence shown here is derived from an EMBL/GenBank/DDBJ whole genome shotgun (WGS) entry which is preliminary data.</text>
</comment>
<proteinExistence type="predicted"/>
<name>A0ACC2NXQ2_9HYME</name>
<evidence type="ECO:0000313" key="1">
    <source>
        <dbReference type="EMBL" id="KAJ8675854.1"/>
    </source>
</evidence>
<dbReference type="Proteomes" id="UP001239111">
    <property type="component" value="Chromosome 2"/>
</dbReference>
<reference evidence="1" key="1">
    <citation type="submission" date="2023-04" db="EMBL/GenBank/DDBJ databases">
        <title>A chromosome-level genome assembly of the parasitoid wasp Eretmocerus hayati.</title>
        <authorList>
            <person name="Zhong Y."/>
            <person name="Liu S."/>
            <person name="Liu Y."/>
        </authorList>
    </citation>
    <scope>NUCLEOTIDE SEQUENCE</scope>
    <source>
        <strain evidence="1">ZJU_SS_LIU_2023</strain>
    </source>
</reference>
<protein>
    <submittedName>
        <fullName evidence="1">Uncharacterized protein</fullName>
    </submittedName>
</protein>
<organism evidence="1 2">
    <name type="scientific">Eretmocerus hayati</name>
    <dbReference type="NCBI Taxonomy" id="131215"/>
    <lineage>
        <taxon>Eukaryota</taxon>
        <taxon>Metazoa</taxon>
        <taxon>Ecdysozoa</taxon>
        <taxon>Arthropoda</taxon>
        <taxon>Hexapoda</taxon>
        <taxon>Insecta</taxon>
        <taxon>Pterygota</taxon>
        <taxon>Neoptera</taxon>
        <taxon>Endopterygota</taxon>
        <taxon>Hymenoptera</taxon>
        <taxon>Apocrita</taxon>
        <taxon>Proctotrupomorpha</taxon>
        <taxon>Chalcidoidea</taxon>
        <taxon>Aphelinidae</taxon>
        <taxon>Aphelininae</taxon>
        <taxon>Eretmocerus</taxon>
    </lineage>
</organism>
<gene>
    <name evidence="1" type="ORF">QAD02_011640</name>
</gene>
<sequence length="186" mass="20804">MEAIKDLNARVASRDIKIVPGPANTGIPYGMATSPKQMESKYEPPQPSEPRQFHRPIHVKASIRPITVIRANKDRPTRKNPNNNKSYETNLNGNRQSSSKIPVAGSNNNRVKIDCNNNTGVQKIIIDDVDLKERESCNDNDDGDFPVFDGMKETVLEKGLNTTVYIAPYAVEVVYEYYHDSGDDVV</sequence>
<keyword evidence="2" id="KW-1185">Reference proteome</keyword>